<dbReference type="EMBL" id="RWJN01000399">
    <property type="protein sequence ID" value="TCD62126.1"/>
    <property type="molecule type" value="Genomic_DNA"/>
</dbReference>
<name>A0A4R0R6Q1_9APHY</name>
<dbReference type="SUPFAM" id="SSF53474">
    <property type="entry name" value="alpha/beta-Hydrolases"/>
    <property type="match status" value="1"/>
</dbReference>
<dbReference type="OrthoDB" id="94039at2759"/>
<evidence type="ECO:0000313" key="2">
    <source>
        <dbReference type="Proteomes" id="UP000292702"/>
    </source>
</evidence>
<sequence length="364" mass="40972">MDFTVSGPNGIHLSVKRRVVEYTQDGFTFSYYASCVSPSREDCSGLPADSLTLVIAHGLGLYVETYYPMISHLYARSHDPNSPFRIRAVWLIEHANHNDSSMLNESTLKSHYTKLFPIQYFGHGIVAFLKSGLVDLHDPNLIPVAHCGGAGGMVLAVDTLFRHDRFQPRCAILIEPLLFDRRVEAPFRDFTNRVHVYNKKREHLWQNVDEAIAYHTKKHPWNTWDLEVLRWMSRSAFRTVPSTISPNNKPFVTLKTSLQQESASFEFDGPLIAGSVLLELIPKLPVHIIMAEKQNMWSPPMYENQVDLLDRSKSQLASFRVISGAGHCAPQDNPVDSAAALFEALLADYTRCAAQTASSQTAKL</sequence>
<gene>
    <name evidence="1" type="ORF">EIP91_007301</name>
</gene>
<reference evidence="1 2" key="1">
    <citation type="submission" date="2018-11" db="EMBL/GenBank/DDBJ databases">
        <title>Genome assembly of Steccherinum ochraceum LE-BIN_3174, the white-rot fungus of the Steccherinaceae family (The Residual Polyporoid clade, Polyporales, Basidiomycota).</title>
        <authorList>
            <person name="Fedorova T.V."/>
            <person name="Glazunova O.A."/>
            <person name="Landesman E.O."/>
            <person name="Moiseenko K.V."/>
            <person name="Psurtseva N.V."/>
            <person name="Savinova O.S."/>
            <person name="Shakhova N.V."/>
            <person name="Tyazhelova T.V."/>
            <person name="Vasina D.V."/>
        </authorList>
    </citation>
    <scope>NUCLEOTIDE SEQUENCE [LARGE SCALE GENOMIC DNA]</scope>
    <source>
        <strain evidence="1 2">LE-BIN_3174</strain>
    </source>
</reference>
<evidence type="ECO:0000313" key="1">
    <source>
        <dbReference type="EMBL" id="TCD62126.1"/>
    </source>
</evidence>
<dbReference type="InterPro" id="IPR029058">
    <property type="entry name" value="AB_hydrolase_fold"/>
</dbReference>
<dbReference type="Proteomes" id="UP000292702">
    <property type="component" value="Unassembled WGS sequence"/>
</dbReference>
<protein>
    <submittedName>
        <fullName evidence="1">Uncharacterized protein</fullName>
    </submittedName>
</protein>
<dbReference type="Gene3D" id="3.40.50.1820">
    <property type="entry name" value="alpha/beta hydrolase"/>
    <property type="match status" value="1"/>
</dbReference>
<dbReference type="AlphaFoldDB" id="A0A4R0R6Q1"/>
<keyword evidence="2" id="KW-1185">Reference proteome</keyword>
<organism evidence="1 2">
    <name type="scientific">Steccherinum ochraceum</name>
    <dbReference type="NCBI Taxonomy" id="92696"/>
    <lineage>
        <taxon>Eukaryota</taxon>
        <taxon>Fungi</taxon>
        <taxon>Dikarya</taxon>
        <taxon>Basidiomycota</taxon>
        <taxon>Agaricomycotina</taxon>
        <taxon>Agaricomycetes</taxon>
        <taxon>Polyporales</taxon>
        <taxon>Steccherinaceae</taxon>
        <taxon>Steccherinum</taxon>
    </lineage>
</organism>
<accession>A0A4R0R6Q1</accession>
<comment type="caution">
    <text evidence="1">The sequence shown here is derived from an EMBL/GenBank/DDBJ whole genome shotgun (WGS) entry which is preliminary data.</text>
</comment>
<proteinExistence type="predicted"/>